<gene>
    <name evidence="1" type="ORF">SAMN05444374_12027</name>
</gene>
<name>A0A1I0UD19_9NOCA</name>
<organism evidence="1 2">
    <name type="scientific">Rhodococcoides kroppenstedtii</name>
    <dbReference type="NCBI Taxonomy" id="293050"/>
    <lineage>
        <taxon>Bacteria</taxon>
        <taxon>Bacillati</taxon>
        <taxon>Actinomycetota</taxon>
        <taxon>Actinomycetes</taxon>
        <taxon>Mycobacteriales</taxon>
        <taxon>Nocardiaceae</taxon>
        <taxon>Rhodococcoides</taxon>
    </lineage>
</organism>
<reference evidence="1 2" key="1">
    <citation type="submission" date="2016-10" db="EMBL/GenBank/DDBJ databases">
        <authorList>
            <person name="de Groot N.N."/>
        </authorList>
    </citation>
    <scope>NUCLEOTIDE SEQUENCE [LARGE SCALE GENOMIC DNA]</scope>
    <source>
        <strain evidence="1 2">DSM 44908</strain>
    </source>
</reference>
<proteinExistence type="predicted"/>
<evidence type="ECO:0000313" key="2">
    <source>
        <dbReference type="Proteomes" id="UP000182054"/>
    </source>
</evidence>
<dbReference type="OrthoDB" id="3822696at2"/>
<dbReference type="RefSeq" id="WP_068365789.1">
    <property type="nucleotide sequence ID" value="NZ_FOJN01000020.1"/>
</dbReference>
<dbReference type="Proteomes" id="UP000182054">
    <property type="component" value="Unassembled WGS sequence"/>
</dbReference>
<sequence>MSTTDLTGTEVAVLMVLMAEARAVRNPELAVLGPKLDAKPRQKLVGMGLIEVSGRNPMSIELTDRGWKFCADLMGSEPPKGATGPGKALYTVLAGLGRWFHRDDVRPAEVFFPRDTPAEIEPLPTPANAVVPRAVREQESADAGPDLETRIRRAYADLAREPGARVRLTRLRPALSDVPRDRLDDALVALQRKPGVSLIPEENQKTLSDDDRAAAVTVGNQRNHLLTITS</sequence>
<accession>A0A1I0UD19</accession>
<protein>
    <submittedName>
        <fullName evidence="1">Uncharacterized protein</fullName>
    </submittedName>
</protein>
<dbReference type="GeneID" id="85487568"/>
<evidence type="ECO:0000313" key="1">
    <source>
        <dbReference type="EMBL" id="SFA61934.1"/>
    </source>
</evidence>
<dbReference type="EMBL" id="FOJN01000020">
    <property type="protein sequence ID" value="SFA61934.1"/>
    <property type="molecule type" value="Genomic_DNA"/>
</dbReference>
<dbReference type="AlphaFoldDB" id="A0A1I0UD19"/>